<evidence type="ECO:0000313" key="4">
    <source>
        <dbReference type="Proteomes" id="UP000294850"/>
    </source>
</evidence>
<accession>A0A4R5DB01</accession>
<dbReference type="InterPro" id="IPR002560">
    <property type="entry name" value="Transposase_DDE"/>
</dbReference>
<sequence length="254" mass="28176">MLISRLTLPTSIRFDQVSIACSDGKISISAASSQKQSVCPVCKIRSKCIHSHYHRILADLPISGYNVQVLLYSRKFFCNNERCHRKIFTERFTSELNAYGRRFSRTADLLAKIGLELGGNKGAVVSRLIGCPVSATTMLRVVKKLSYIVPDKTSGTIGVDDWAFKKKGRNYGTIIVDLVSTKVVDLLADRDAETLAAWLEKHPEVHTVSRDRASAYALGIRKGAPQAVQVATVSTCWLISVMPCKGFYRDRATF</sequence>
<feature type="domain" description="Transposase IS204/IS1001/IS1096/IS1165 DDE" evidence="1">
    <location>
        <begin position="157"/>
        <end position="231"/>
    </location>
</feature>
<gene>
    <name evidence="3" type="ORF">E0F88_27435</name>
</gene>
<keyword evidence="4" id="KW-1185">Reference proteome</keyword>
<dbReference type="Proteomes" id="UP000294850">
    <property type="component" value="Unassembled WGS sequence"/>
</dbReference>
<proteinExistence type="predicted"/>
<dbReference type="Pfam" id="PF14690">
    <property type="entry name" value="Zn_ribbon_ISL3"/>
    <property type="match status" value="1"/>
</dbReference>
<dbReference type="PANTHER" id="PTHR33498">
    <property type="entry name" value="TRANSPOSASE FOR INSERTION SEQUENCE ELEMENT IS1557"/>
    <property type="match status" value="1"/>
</dbReference>
<dbReference type="OrthoDB" id="3238779at2"/>
<reference evidence="3 4" key="1">
    <citation type="submission" date="2019-03" db="EMBL/GenBank/DDBJ databases">
        <title>Dyadobacter AR-3-6 sp. nov., isolated from arctic soil.</title>
        <authorList>
            <person name="Chaudhary D.K."/>
        </authorList>
    </citation>
    <scope>NUCLEOTIDE SEQUENCE [LARGE SCALE GENOMIC DNA]</scope>
    <source>
        <strain evidence="3 4">AR-3-6</strain>
    </source>
</reference>
<organism evidence="3 4">
    <name type="scientific">Dyadobacter psychrotolerans</name>
    <dbReference type="NCBI Taxonomy" id="2541721"/>
    <lineage>
        <taxon>Bacteria</taxon>
        <taxon>Pseudomonadati</taxon>
        <taxon>Bacteroidota</taxon>
        <taxon>Cytophagia</taxon>
        <taxon>Cytophagales</taxon>
        <taxon>Spirosomataceae</taxon>
        <taxon>Dyadobacter</taxon>
    </lineage>
</organism>
<dbReference type="InterPro" id="IPR047951">
    <property type="entry name" value="Transpos_ISL3"/>
</dbReference>
<evidence type="ECO:0000313" key="3">
    <source>
        <dbReference type="EMBL" id="TDE10809.1"/>
    </source>
</evidence>
<dbReference type="EMBL" id="SMFL01000014">
    <property type="protein sequence ID" value="TDE10809.1"/>
    <property type="molecule type" value="Genomic_DNA"/>
</dbReference>
<protein>
    <submittedName>
        <fullName evidence="3">Transposase</fullName>
    </submittedName>
</protein>
<dbReference type="PANTHER" id="PTHR33498:SF1">
    <property type="entry name" value="TRANSPOSASE FOR INSERTION SEQUENCE ELEMENT IS1557"/>
    <property type="match status" value="1"/>
</dbReference>
<evidence type="ECO:0000259" key="2">
    <source>
        <dbReference type="Pfam" id="PF14690"/>
    </source>
</evidence>
<name>A0A4R5DB01_9BACT</name>
<comment type="caution">
    <text evidence="3">The sequence shown here is derived from an EMBL/GenBank/DDBJ whole genome shotgun (WGS) entry which is preliminary data.</text>
</comment>
<dbReference type="Pfam" id="PF01610">
    <property type="entry name" value="DDE_Tnp_ISL3"/>
    <property type="match status" value="1"/>
</dbReference>
<feature type="domain" description="Transposase IS204/IS1001/IS1096/IS1165 zinc-finger" evidence="2">
    <location>
        <begin position="37"/>
        <end position="80"/>
    </location>
</feature>
<dbReference type="RefSeq" id="WP_131961539.1">
    <property type="nucleotide sequence ID" value="NZ_SMFL01000014.1"/>
</dbReference>
<evidence type="ECO:0000259" key="1">
    <source>
        <dbReference type="Pfam" id="PF01610"/>
    </source>
</evidence>
<dbReference type="AlphaFoldDB" id="A0A4R5DB01"/>
<dbReference type="InterPro" id="IPR029261">
    <property type="entry name" value="Transposase_Znf"/>
</dbReference>